<dbReference type="AlphaFoldDB" id="A0A0R3T6L4"/>
<evidence type="ECO:0000313" key="1">
    <source>
        <dbReference type="EMBL" id="VDN98560.1"/>
    </source>
</evidence>
<dbReference type="WBParaSite" id="HNAJ_0000270201-mRNA-1">
    <property type="protein sequence ID" value="HNAJ_0000270201-mRNA-1"/>
    <property type="gene ID" value="HNAJ_0000270201"/>
</dbReference>
<proteinExistence type="predicted"/>
<evidence type="ECO:0000313" key="2">
    <source>
        <dbReference type="Proteomes" id="UP000278807"/>
    </source>
</evidence>
<reference evidence="3" key="1">
    <citation type="submission" date="2017-02" db="UniProtKB">
        <authorList>
            <consortium name="WormBaseParasite"/>
        </authorList>
    </citation>
    <scope>IDENTIFICATION</scope>
</reference>
<evidence type="ECO:0000313" key="3">
    <source>
        <dbReference type="WBParaSite" id="HNAJ_0000270201-mRNA-1"/>
    </source>
</evidence>
<dbReference type="Proteomes" id="UP000278807">
    <property type="component" value="Unassembled WGS sequence"/>
</dbReference>
<accession>A0A0R3T6L4</accession>
<protein>
    <submittedName>
        <fullName evidence="3">Reverse transcriptase domain-containing protein</fullName>
    </submittedName>
</protein>
<name>A0A0R3T6L4_RODNA</name>
<sequence length="144" mass="16760">MTTKVLTKLSWNFKKANWPGITNLLDNELHTCPLNFNQHHDKLCNDITNIMIRCAKKTIPRGKTKHYRVFWSKHLEELKRSRDALRNTADQTEETKLIQMGIIDATLYLDAPDVDELMKSTDFYTAIPRSLSIYFVVIGRPIPQ</sequence>
<dbReference type="EMBL" id="UZAE01001386">
    <property type="protein sequence ID" value="VDN98560.1"/>
    <property type="molecule type" value="Genomic_DNA"/>
</dbReference>
<gene>
    <name evidence="1" type="ORF">HNAJ_LOCUS2701</name>
</gene>
<reference evidence="1 2" key="2">
    <citation type="submission" date="2018-11" db="EMBL/GenBank/DDBJ databases">
        <authorList>
            <consortium name="Pathogen Informatics"/>
        </authorList>
    </citation>
    <scope>NUCLEOTIDE SEQUENCE [LARGE SCALE GENOMIC DNA]</scope>
</reference>
<keyword evidence="2" id="KW-1185">Reference proteome</keyword>
<organism evidence="3">
    <name type="scientific">Rodentolepis nana</name>
    <name type="common">Dwarf tapeworm</name>
    <name type="synonym">Hymenolepis nana</name>
    <dbReference type="NCBI Taxonomy" id="102285"/>
    <lineage>
        <taxon>Eukaryota</taxon>
        <taxon>Metazoa</taxon>
        <taxon>Spiralia</taxon>
        <taxon>Lophotrochozoa</taxon>
        <taxon>Platyhelminthes</taxon>
        <taxon>Cestoda</taxon>
        <taxon>Eucestoda</taxon>
        <taxon>Cyclophyllidea</taxon>
        <taxon>Hymenolepididae</taxon>
        <taxon>Rodentolepis</taxon>
    </lineage>
</organism>